<dbReference type="Gene3D" id="3.30.465.10">
    <property type="match status" value="1"/>
</dbReference>
<evidence type="ECO:0000256" key="4">
    <source>
        <dbReference type="ARBA" id="ARBA00022692"/>
    </source>
</evidence>
<dbReference type="InterPro" id="IPR044751">
    <property type="entry name" value="Ion_transp-like_CBS"/>
</dbReference>
<dbReference type="PANTHER" id="PTHR22777">
    <property type="entry name" value="HEMOLYSIN-RELATED"/>
    <property type="match status" value="1"/>
</dbReference>
<dbReference type="Pfam" id="PF01595">
    <property type="entry name" value="CNNM"/>
    <property type="match status" value="1"/>
</dbReference>
<keyword evidence="15" id="KW-1185">Reference proteome</keyword>
<evidence type="ECO:0000256" key="1">
    <source>
        <dbReference type="ARBA" id="ARBA00004651"/>
    </source>
</evidence>
<evidence type="ECO:0000256" key="3">
    <source>
        <dbReference type="ARBA" id="ARBA00022475"/>
    </source>
</evidence>
<comment type="similarity">
    <text evidence="2">Belongs to the UPF0053 family.</text>
</comment>
<evidence type="ECO:0000313" key="14">
    <source>
        <dbReference type="EMBL" id="MEL0614544.1"/>
    </source>
</evidence>
<comment type="subcellular location">
    <subcellularLocation>
        <location evidence="1">Cell membrane</location>
        <topology evidence="1">Multi-pass membrane protein</topology>
    </subcellularLocation>
</comment>
<accession>A0ABU9G7S1</accession>
<dbReference type="CDD" id="cd04590">
    <property type="entry name" value="CBS_pair_CorC_HlyC_assoc"/>
    <property type="match status" value="1"/>
</dbReference>
<evidence type="ECO:0000256" key="9">
    <source>
        <dbReference type="PROSITE-ProRule" id="PRU00703"/>
    </source>
</evidence>
<dbReference type="SUPFAM" id="SSF54631">
    <property type="entry name" value="CBS-domain pair"/>
    <property type="match status" value="1"/>
</dbReference>
<dbReference type="NCBIfam" id="NF008604">
    <property type="entry name" value="PRK11573.1"/>
    <property type="match status" value="1"/>
</dbReference>
<evidence type="ECO:0000256" key="11">
    <source>
        <dbReference type="SAM" id="Phobius"/>
    </source>
</evidence>
<keyword evidence="5" id="KW-0677">Repeat</keyword>
<feature type="transmembrane region" description="Helical" evidence="11">
    <location>
        <begin position="62"/>
        <end position="86"/>
    </location>
</feature>
<reference evidence="14 15" key="1">
    <citation type="submission" date="2024-02" db="EMBL/GenBank/DDBJ databases">
        <title>Bacteria isolated from the canopy kelp, Nereocystis luetkeana.</title>
        <authorList>
            <person name="Pfister C.A."/>
            <person name="Younker I.T."/>
            <person name="Light S.H."/>
        </authorList>
    </citation>
    <scope>NUCLEOTIDE SEQUENCE [LARGE SCALE GENOMIC DNA]</scope>
    <source>
        <strain evidence="14 15">TI.4.07</strain>
    </source>
</reference>
<feature type="transmembrane region" description="Helical" evidence="11">
    <location>
        <begin position="124"/>
        <end position="146"/>
    </location>
</feature>
<evidence type="ECO:0000256" key="7">
    <source>
        <dbReference type="ARBA" id="ARBA00023122"/>
    </source>
</evidence>
<dbReference type="InterPro" id="IPR000644">
    <property type="entry name" value="CBS_dom"/>
</dbReference>
<dbReference type="InterPro" id="IPR005170">
    <property type="entry name" value="Transptr-assoc_dom"/>
</dbReference>
<dbReference type="SUPFAM" id="SSF56176">
    <property type="entry name" value="FAD-binding/transporter-associated domain-like"/>
    <property type="match status" value="1"/>
</dbReference>
<organism evidence="14 15">
    <name type="scientific">Marinomonas arenicola</name>
    <dbReference type="NCBI Taxonomy" id="569601"/>
    <lineage>
        <taxon>Bacteria</taxon>
        <taxon>Pseudomonadati</taxon>
        <taxon>Pseudomonadota</taxon>
        <taxon>Gammaproteobacteria</taxon>
        <taxon>Oceanospirillales</taxon>
        <taxon>Oceanospirillaceae</taxon>
        <taxon>Marinomonas</taxon>
    </lineage>
</organism>
<dbReference type="PANTHER" id="PTHR22777:SF32">
    <property type="entry name" value="UPF0053 INNER MEMBRANE PROTEIN YFJD"/>
    <property type="match status" value="1"/>
</dbReference>
<dbReference type="Pfam" id="PF00571">
    <property type="entry name" value="CBS"/>
    <property type="match status" value="2"/>
</dbReference>
<keyword evidence="7 9" id="KW-0129">CBS domain</keyword>
<dbReference type="SMART" id="SM01091">
    <property type="entry name" value="CorC_HlyC"/>
    <property type="match status" value="1"/>
</dbReference>
<evidence type="ECO:0000256" key="5">
    <source>
        <dbReference type="ARBA" id="ARBA00022737"/>
    </source>
</evidence>
<feature type="domain" description="CBS" evidence="12">
    <location>
        <begin position="274"/>
        <end position="332"/>
    </location>
</feature>
<evidence type="ECO:0000259" key="12">
    <source>
        <dbReference type="PROSITE" id="PS51371"/>
    </source>
</evidence>
<keyword evidence="6 10" id="KW-1133">Transmembrane helix</keyword>
<name>A0ABU9G7S1_9GAMM</name>
<gene>
    <name evidence="14" type="ORF">V6242_15420</name>
</gene>
<evidence type="ECO:0000259" key="13">
    <source>
        <dbReference type="PROSITE" id="PS51846"/>
    </source>
</evidence>
<dbReference type="InterPro" id="IPR036318">
    <property type="entry name" value="FAD-bd_PCMH-like_sf"/>
</dbReference>
<evidence type="ECO:0000256" key="10">
    <source>
        <dbReference type="PROSITE-ProRule" id="PRU01193"/>
    </source>
</evidence>
<feature type="transmembrane region" description="Helical" evidence="11">
    <location>
        <begin position="92"/>
        <end position="112"/>
    </location>
</feature>
<feature type="domain" description="CBS" evidence="12">
    <location>
        <begin position="208"/>
        <end position="267"/>
    </location>
</feature>
<dbReference type="Gene3D" id="3.10.580.10">
    <property type="entry name" value="CBS-domain"/>
    <property type="match status" value="1"/>
</dbReference>
<evidence type="ECO:0000313" key="15">
    <source>
        <dbReference type="Proteomes" id="UP001379949"/>
    </source>
</evidence>
<dbReference type="PROSITE" id="PS51846">
    <property type="entry name" value="CNNM"/>
    <property type="match status" value="1"/>
</dbReference>
<protein>
    <submittedName>
        <fullName evidence="14">HlyC/CorC family transporter</fullName>
    </submittedName>
</protein>
<proteinExistence type="inferred from homology"/>
<keyword evidence="8 10" id="KW-0472">Membrane</keyword>
<evidence type="ECO:0000256" key="6">
    <source>
        <dbReference type="ARBA" id="ARBA00022989"/>
    </source>
</evidence>
<evidence type="ECO:0000256" key="8">
    <source>
        <dbReference type="ARBA" id="ARBA00023136"/>
    </source>
</evidence>
<evidence type="ECO:0000256" key="2">
    <source>
        <dbReference type="ARBA" id="ARBA00006337"/>
    </source>
</evidence>
<dbReference type="InterPro" id="IPR016169">
    <property type="entry name" value="FAD-bd_PCMH_sub2"/>
</dbReference>
<dbReference type="Pfam" id="PF03471">
    <property type="entry name" value="CorC_HlyC"/>
    <property type="match status" value="1"/>
</dbReference>
<comment type="caution">
    <text evidence="14">The sequence shown here is derived from an EMBL/GenBank/DDBJ whole genome shotgun (WGS) entry which is preliminary data.</text>
</comment>
<sequence length="418" mass="46271">MNDVPLGILSGILVSLIFLSAFFSSSETGMLSLNKYRLKHLVKSKNRSAIKVSTLLERPDRLIGLILIGNNFVNILASAIATIIAVRIWGDAGVAIATAALTVIVLIFAEVTPKTLAAIHPEKIAFPASWILAVLLKVFYPAVFFINMLSNGLLRLVGVNASQRNHDTLDSEELRTVVNEASGLIPAAHQEMLISILDLEKVSVEDIMIPRNEVVGIDIEDSIEEIIEQICQSRHTRMPVYNGEINKVIGILHARHAAVFLREQTPSKAALLKATVEPYFIPESTSLNTVLLNFQKDHQQMGIVVDEYGDVQGIAALEDVLEEIVGEFTPPTQEEEDEIQPLDDGSFKVDGSTHIRDINKTLEWHLPTDGPKTLNGLIIETLEFIPEHPISLQVGHYLIEIQEIEDKVVKFAKLKLKH</sequence>
<dbReference type="InterPro" id="IPR046342">
    <property type="entry name" value="CBS_dom_sf"/>
</dbReference>
<keyword evidence="4 10" id="KW-0812">Transmembrane</keyword>
<dbReference type="EMBL" id="JBAKAR010000016">
    <property type="protein sequence ID" value="MEL0614544.1"/>
    <property type="molecule type" value="Genomic_DNA"/>
</dbReference>
<dbReference type="Proteomes" id="UP001379949">
    <property type="component" value="Unassembled WGS sequence"/>
</dbReference>
<feature type="domain" description="CNNM transmembrane" evidence="13">
    <location>
        <begin position="2"/>
        <end position="191"/>
    </location>
</feature>
<feature type="transmembrane region" description="Helical" evidence="11">
    <location>
        <begin position="6"/>
        <end position="25"/>
    </location>
</feature>
<keyword evidence="3" id="KW-1003">Cell membrane</keyword>
<dbReference type="InterPro" id="IPR002550">
    <property type="entry name" value="CNNM"/>
</dbReference>
<dbReference type="PROSITE" id="PS51371">
    <property type="entry name" value="CBS"/>
    <property type="match status" value="2"/>
</dbReference>
<dbReference type="RefSeq" id="WP_133002708.1">
    <property type="nucleotide sequence ID" value="NZ_BAAAFB010000002.1"/>
</dbReference>